<proteinExistence type="predicted"/>
<dbReference type="PANTHER" id="PTHR24421">
    <property type="entry name" value="NITRATE/NITRITE SENSOR PROTEIN NARX-RELATED"/>
    <property type="match status" value="1"/>
</dbReference>
<dbReference type="Pfam" id="PF07730">
    <property type="entry name" value="HisKA_3"/>
    <property type="match status" value="1"/>
</dbReference>
<dbReference type="InterPro" id="IPR011712">
    <property type="entry name" value="Sig_transdc_His_kin_sub3_dim/P"/>
</dbReference>
<dbReference type="SUPFAM" id="SSF52172">
    <property type="entry name" value="CheY-like"/>
    <property type="match status" value="1"/>
</dbReference>
<dbReference type="Pfam" id="PF23539">
    <property type="entry name" value="DUF7134"/>
    <property type="match status" value="1"/>
</dbReference>
<comment type="catalytic activity">
    <reaction evidence="1">
        <text>ATP + protein L-histidine = ADP + protein N-phospho-L-histidine.</text>
        <dbReference type="EC" id="2.7.13.3"/>
    </reaction>
</comment>
<evidence type="ECO:0000256" key="6">
    <source>
        <dbReference type="ARBA" id="ARBA00022777"/>
    </source>
</evidence>
<dbReference type="InterPro" id="IPR036388">
    <property type="entry name" value="WH-like_DNA-bd_sf"/>
</dbReference>
<dbReference type="InterPro" id="IPR050482">
    <property type="entry name" value="Sensor_HK_TwoCompSys"/>
</dbReference>
<dbReference type="InterPro" id="IPR055558">
    <property type="entry name" value="DUF7134"/>
</dbReference>
<dbReference type="PROSITE" id="PS00622">
    <property type="entry name" value="HTH_LUXR_1"/>
    <property type="match status" value="1"/>
</dbReference>
<evidence type="ECO:0000256" key="4">
    <source>
        <dbReference type="ARBA" id="ARBA00022679"/>
    </source>
</evidence>
<keyword evidence="4" id="KW-0808">Transferase</keyword>
<dbReference type="Gene3D" id="1.20.5.1930">
    <property type="match status" value="1"/>
</dbReference>
<dbReference type="RefSeq" id="WP_122978636.1">
    <property type="nucleotide sequence ID" value="NZ_VTPA01000007.1"/>
</dbReference>
<keyword evidence="7" id="KW-0067">ATP-binding</keyword>
<evidence type="ECO:0000256" key="3">
    <source>
        <dbReference type="ARBA" id="ARBA00022553"/>
    </source>
</evidence>
<dbReference type="InterPro" id="IPR000792">
    <property type="entry name" value="Tscrpt_reg_LuxR_C"/>
</dbReference>
<dbReference type="SMART" id="SM00421">
    <property type="entry name" value="HTH_LUXR"/>
    <property type="match status" value="1"/>
</dbReference>
<name>A0A561VMM1_ACTTI</name>
<dbReference type="EC" id="2.7.13.3" evidence="2"/>
<dbReference type="Pfam" id="PF00196">
    <property type="entry name" value="GerE"/>
    <property type="match status" value="1"/>
</dbReference>
<gene>
    <name evidence="11" type="ORF">FHX34_105711</name>
</gene>
<dbReference type="Gene3D" id="3.30.565.10">
    <property type="entry name" value="Histidine kinase-like ATPase, C-terminal domain"/>
    <property type="match status" value="1"/>
</dbReference>
<keyword evidence="8" id="KW-0902">Two-component regulatory system</keyword>
<dbReference type="EMBL" id="VIWY01000005">
    <property type="protein sequence ID" value="TWG12843.1"/>
    <property type="molecule type" value="Genomic_DNA"/>
</dbReference>
<evidence type="ECO:0000256" key="2">
    <source>
        <dbReference type="ARBA" id="ARBA00012438"/>
    </source>
</evidence>
<evidence type="ECO:0000313" key="12">
    <source>
        <dbReference type="Proteomes" id="UP000320239"/>
    </source>
</evidence>
<keyword evidence="3" id="KW-0597">Phosphoprotein</keyword>
<dbReference type="Gene3D" id="1.10.10.10">
    <property type="entry name" value="Winged helix-like DNA-binding domain superfamily/Winged helix DNA-binding domain"/>
    <property type="match status" value="1"/>
</dbReference>
<accession>A0A561VMM1</accession>
<dbReference type="CDD" id="cd16917">
    <property type="entry name" value="HATPase_UhpB-NarQ-NarX-like"/>
    <property type="match status" value="1"/>
</dbReference>
<dbReference type="InterPro" id="IPR036890">
    <property type="entry name" value="HATPase_C_sf"/>
</dbReference>
<evidence type="ECO:0000259" key="10">
    <source>
        <dbReference type="PROSITE" id="PS50043"/>
    </source>
</evidence>
<organism evidence="11 12">
    <name type="scientific">Actinoplanes teichomyceticus</name>
    <dbReference type="NCBI Taxonomy" id="1867"/>
    <lineage>
        <taxon>Bacteria</taxon>
        <taxon>Bacillati</taxon>
        <taxon>Actinomycetota</taxon>
        <taxon>Actinomycetes</taxon>
        <taxon>Micromonosporales</taxon>
        <taxon>Micromonosporaceae</taxon>
        <taxon>Actinoplanes</taxon>
    </lineage>
</organism>
<evidence type="ECO:0000313" key="11">
    <source>
        <dbReference type="EMBL" id="TWG12843.1"/>
    </source>
</evidence>
<dbReference type="InterPro" id="IPR016032">
    <property type="entry name" value="Sig_transdc_resp-reg_C-effctor"/>
</dbReference>
<dbReference type="PRINTS" id="PR00038">
    <property type="entry name" value="HTHLUXR"/>
</dbReference>
<dbReference type="PROSITE" id="PS50043">
    <property type="entry name" value="HTH_LUXR_2"/>
    <property type="match status" value="1"/>
</dbReference>
<keyword evidence="6" id="KW-0418">Kinase</keyword>
<dbReference type="PANTHER" id="PTHR24421:SF10">
    <property type="entry name" value="NITRATE_NITRITE SENSOR PROTEIN NARQ"/>
    <property type="match status" value="1"/>
</dbReference>
<dbReference type="InterPro" id="IPR011006">
    <property type="entry name" value="CheY-like_superfamily"/>
</dbReference>
<dbReference type="GO" id="GO:0003677">
    <property type="term" value="F:DNA binding"/>
    <property type="evidence" value="ECO:0007669"/>
    <property type="project" value="InterPro"/>
</dbReference>
<dbReference type="Pfam" id="PF02518">
    <property type="entry name" value="HATPase_c"/>
    <property type="match status" value="1"/>
</dbReference>
<protein>
    <recommendedName>
        <fullName evidence="2">histidine kinase</fullName>
        <ecNumber evidence="2">2.7.13.3</ecNumber>
    </recommendedName>
</protein>
<dbReference type="OrthoDB" id="227596at2"/>
<dbReference type="CDD" id="cd06170">
    <property type="entry name" value="LuxR_C_like"/>
    <property type="match status" value="1"/>
</dbReference>
<sequence length="469" mass="49945">MFALQLALTPLPLPANIAQALAIYTAASLTIRLHTLAGSLAAGLRRSTEPQYTRNALVITALLAVPATLTWMIGNLVRGRETNLHALHQATARLHDTHRQRARFLAPQQRVAAAREIHDIVAHSLTVVIVQADAAHYAAEHPGPGDHTDTRTALATIAHTARTALTEVRDVIDVLRDPDTTDDPPEPTVNPADLTRLAAAVRAAGLPVELHTDPAAVAQTPAAVRFAVLRIVREALTNVLEHAGAHATARVSIHRTPHAVHVHIQDDGTGHRTAATTTAAGHGLHGMRERLRALDGTLTAGPRVMLTTFDSDDLLVAALRAGASGYLVKDAGPAELLTAIRAAAVGEAPVSPRLVRRLIDSFVLTAPAPPATDPPATLARLTTREREILSAIGLGLTNAEIAARLHVAESTVKTHVGSVLRKLHLRDRVQAVILAQTHATTDDPHAPGRPRARPHPQRCPPARTTPSRR</sequence>
<evidence type="ECO:0000256" key="5">
    <source>
        <dbReference type="ARBA" id="ARBA00022741"/>
    </source>
</evidence>
<evidence type="ECO:0000256" key="9">
    <source>
        <dbReference type="SAM" id="MobiDB-lite"/>
    </source>
</evidence>
<reference evidence="11 12" key="1">
    <citation type="submission" date="2019-06" db="EMBL/GenBank/DDBJ databases">
        <title>Sequencing the genomes of 1000 actinobacteria strains.</title>
        <authorList>
            <person name="Klenk H.-P."/>
        </authorList>
    </citation>
    <scope>NUCLEOTIDE SEQUENCE [LARGE SCALE GENOMIC DNA]</scope>
    <source>
        <strain evidence="11 12">DSM 43866</strain>
    </source>
</reference>
<keyword evidence="12" id="KW-1185">Reference proteome</keyword>
<dbReference type="GO" id="GO:0046983">
    <property type="term" value="F:protein dimerization activity"/>
    <property type="evidence" value="ECO:0007669"/>
    <property type="project" value="InterPro"/>
</dbReference>
<dbReference type="GO" id="GO:0000155">
    <property type="term" value="F:phosphorelay sensor kinase activity"/>
    <property type="evidence" value="ECO:0007669"/>
    <property type="project" value="InterPro"/>
</dbReference>
<dbReference type="GO" id="GO:0006355">
    <property type="term" value="P:regulation of DNA-templated transcription"/>
    <property type="evidence" value="ECO:0007669"/>
    <property type="project" value="InterPro"/>
</dbReference>
<comment type="caution">
    <text evidence="11">The sequence shown here is derived from an EMBL/GenBank/DDBJ whole genome shotgun (WGS) entry which is preliminary data.</text>
</comment>
<dbReference type="AlphaFoldDB" id="A0A561VMM1"/>
<keyword evidence="5" id="KW-0547">Nucleotide-binding</keyword>
<feature type="region of interest" description="Disordered" evidence="9">
    <location>
        <begin position="436"/>
        <end position="469"/>
    </location>
</feature>
<dbReference type="GO" id="GO:0005524">
    <property type="term" value="F:ATP binding"/>
    <property type="evidence" value="ECO:0007669"/>
    <property type="project" value="UniProtKB-KW"/>
</dbReference>
<evidence type="ECO:0000256" key="8">
    <source>
        <dbReference type="ARBA" id="ARBA00023012"/>
    </source>
</evidence>
<feature type="domain" description="HTH luxR-type" evidence="10">
    <location>
        <begin position="374"/>
        <end position="439"/>
    </location>
</feature>
<evidence type="ECO:0000256" key="1">
    <source>
        <dbReference type="ARBA" id="ARBA00000085"/>
    </source>
</evidence>
<dbReference type="GO" id="GO:0016020">
    <property type="term" value="C:membrane"/>
    <property type="evidence" value="ECO:0007669"/>
    <property type="project" value="InterPro"/>
</dbReference>
<dbReference type="Proteomes" id="UP000320239">
    <property type="component" value="Unassembled WGS sequence"/>
</dbReference>
<evidence type="ECO:0000256" key="7">
    <source>
        <dbReference type="ARBA" id="ARBA00022840"/>
    </source>
</evidence>
<dbReference type="SUPFAM" id="SSF55874">
    <property type="entry name" value="ATPase domain of HSP90 chaperone/DNA topoisomerase II/histidine kinase"/>
    <property type="match status" value="1"/>
</dbReference>
<dbReference type="InterPro" id="IPR003594">
    <property type="entry name" value="HATPase_dom"/>
</dbReference>
<dbReference type="SUPFAM" id="SSF46894">
    <property type="entry name" value="C-terminal effector domain of the bipartite response regulators"/>
    <property type="match status" value="1"/>
</dbReference>